<gene>
    <name evidence="2" type="ORF">ACHAXA_007391</name>
</gene>
<dbReference type="InterPro" id="IPR032710">
    <property type="entry name" value="NTF2-like_dom_sf"/>
</dbReference>
<dbReference type="InterPro" id="IPR013543">
    <property type="entry name" value="Ca/CaM-dep_prot_kinase-assoc"/>
</dbReference>
<accession>A0ABD3RI16</accession>
<sequence>MKFSPLAAFCALQISSSDAFAPVSVHSPRLPSTSLNSGLRNLVVKSGKSNVSKVSSKKSVAPTNAIEIDTTDVITGKADTTGTGNITEKEVRALFELWNSALATGDSRIVADRYIKKPVLLPTVSDEPRTNFNAVKDYFDAFLKKKPQGKILSGDIHIGDGWATDAGIYEFTMGATGDKVKARYTYNYVQEGGQWKIQHHHSSVMPEEIAMGKSITEDEVRGLFGLWNTALSTLDPKKVASRYAKKGVLLPTVSDTPRTDFASIEDYFTNFLKLKPQGEILDSHVTIGHNWCQDVGIYEFTMGATGKKVKGRYSFVYVWEDGEWKINHHHSSVMPEGIVVGEPITEKEVRGLFNLWNDALATKDPLKVAQRYSKAAVLLPTVSDIPRTDHPGIVDYFTNFLKLEPQGVIESGNIIVGANWAQDAGIYEFTMGATGAKVKGRYTFVYVFEDGEWKISQHHSSVMPEGTMPKAITEEEVKNLFYLWNSALATEDPDAVAKRYASKPVLLPTVSDVPRTDYHLIKDYFVGFLKKKPQGKILESYVTIGHNWCQDAGIYEFTMGSTGDKVKGRYSFVYVWEDGEWKISHHHSSVMPEAFLGPSPKPVMNEKKPAEEVVLA</sequence>
<evidence type="ECO:0000313" key="2">
    <source>
        <dbReference type="EMBL" id="KAL3811326.1"/>
    </source>
</evidence>
<name>A0ABD3RI16_9STRA</name>
<feature type="domain" description="Calcium/calmodulin-dependent protein kinase II association-domain" evidence="1">
    <location>
        <begin position="346"/>
        <end position="464"/>
    </location>
</feature>
<feature type="domain" description="Calcium/calmodulin-dependent protein kinase II association-domain" evidence="1">
    <location>
        <begin position="88"/>
        <end position="206"/>
    </location>
</feature>
<proteinExistence type="predicted"/>
<comment type="caution">
    <text evidence="2">The sequence shown here is derived from an EMBL/GenBank/DDBJ whole genome shotgun (WGS) entry which is preliminary data.</text>
</comment>
<evidence type="ECO:0000259" key="1">
    <source>
        <dbReference type="Pfam" id="PF08332"/>
    </source>
</evidence>
<organism evidence="2 3">
    <name type="scientific">Cyclostephanos tholiformis</name>
    <dbReference type="NCBI Taxonomy" id="382380"/>
    <lineage>
        <taxon>Eukaryota</taxon>
        <taxon>Sar</taxon>
        <taxon>Stramenopiles</taxon>
        <taxon>Ochrophyta</taxon>
        <taxon>Bacillariophyta</taxon>
        <taxon>Coscinodiscophyceae</taxon>
        <taxon>Thalassiosirophycidae</taxon>
        <taxon>Stephanodiscales</taxon>
        <taxon>Stephanodiscaceae</taxon>
        <taxon>Cyclostephanos</taxon>
    </lineage>
</organism>
<reference evidence="2 3" key="1">
    <citation type="submission" date="2024-10" db="EMBL/GenBank/DDBJ databases">
        <title>Updated reference genomes for cyclostephanoid diatoms.</title>
        <authorList>
            <person name="Roberts W.R."/>
            <person name="Alverson A.J."/>
        </authorList>
    </citation>
    <scope>NUCLEOTIDE SEQUENCE [LARGE SCALE GENOMIC DNA]</scope>
    <source>
        <strain evidence="2 3">AJA228-03</strain>
    </source>
</reference>
<dbReference type="Proteomes" id="UP001530377">
    <property type="component" value="Unassembled WGS sequence"/>
</dbReference>
<dbReference type="AlphaFoldDB" id="A0ABD3RI16"/>
<dbReference type="Pfam" id="PF08332">
    <property type="entry name" value="CaMKII_AD"/>
    <property type="match status" value="4"/>
</dbReference>
<evidence type="ECO:0000313" key="3">
    <source>
        <dbReference type="Proteomes" id="UP001530377"/>
    </source>
</evidence>
<feature type="domain" description="Calcium/calmodulin-dependent protein kinase II association-domain" evidence="1">
    <location>
        <begin position="474"/>
        <end position="592"/>
    </location>
</feature>
<dbReference type="InterPro" id="IPR011944">
    <property type="entry name" value="Steroid_delta5-4_isomerase"/>
</dbReference>
<dbReference type="SUPFAM" id="SSF54427">
    <property type="entry name" value="NTF2-like"/>
    <property type="match status" value="4"/>
</dbReference>
<dbReference type="EMBL" id="JALLPB020000267">
    <property type="protein sequence ID" value="KAL3811326.1"/>
    <property type="molecule type" value="Genomic_DNA"/>
</dbReference>
<protein>
    <recommendedName>
        <fullName evidence="1">Calcium/calmodulin-dependent protein kinase II association-domain domain-containing protein</fullName>
    </recommendedName>
</protein>
<keyword evidence="3" id="KW-1185">Reference proteome</keyword>
<feature type="domain" description="Calcium/calmodulin-dependent protein kinase II association-domain" evidence="1">
    <location>
        <begin position="217"/>
        <end position="335"/>
    </location>
</feature>
<dbReference type="Gene3D" id="3.10.450.50">
    <property type="match status" value="4"/>
</dbReference>
<dbReference type="NCBIfam" id="TIGR02246">
    <property type="entry name" value="SgcJ/EcaC family oxidoreductase"/>
    <property type="match status" value="4"/>
</dbReference>